<dbReference type="EMBL" id="JBHLXE010000013">
    <property type="protein sequence ID" value="MFC0178651.1"/>
    <property type="molecule type" value="Genomic_DNA"/>
</dbReference>
<comment type="catalytic activity">
    <reaction evidence="9">
        <text>an alpha-Kdo-(2-&gt;4)-alpha-Kdo-(2-&gt;6)-lipid IVA + a fatty acyl-[ACP] = an alpha-Kdo-(2-&gt;4)-alpha-Kdo-(2-&gt;6)-(acyl)-lipid IVA + holo-[ACP]</text>
        <dbReference type="Rhea" id="RHEA:69396"/>
        <dbReference type="Rhea" id="RHEA-COMP:9685"/>
        <dbReference type="Rhea" id="RHEA-COMP:14125"/>
        <dbReference type="ChEBI" id="CHEBI:64479"/>
        <dbReference type="ChEBI" id="CHEBI:138651"/>
        <dbReference type="ChEBI" id="CHEBI:176429"/>
        <dbReference type="ChEBI" id="CHEBI:176430"/>
        <dbReference type="EC" id="2.3.1.241"/>
    </reaction>
</comment>
<reference evidence="10 11" key="1">
    <citation type="submission" date="2024-09" db="EMBL/GenBank/DDBJ databases">
        <authorList>
            <person name="Sun Q."/>
            <person name="Mori K."/>
        </authorList>
    </citation>
    <scope>NUCLEOTIDE SEQUENCE [LARGE SCALE GENOMIC DNA]</scope>
    <source>
        <strain evidence="10 11">CCM 8545</strain>
    </source>
</reference>
<dbReference type="PIRSF" id="PIRSF026649">
    <property type="entry name" value="MsbB"/>
    <property type="match status" value="1"/>
</dbReference>
<proteinExistence type="inferred from homology"/>
<comment type="pathway">
    <text evidence="9">Glycolipid biosynthesis; KDO(2)-lipid A biosynthesis; KDO(2)-lipid A from CMP-3-deoxy-D-manno-octulosonate and lipid IV(A): step 3/4.</text>
</comment>
<comment type="caution">
    <text evidence="10">The sequence shown here is derived from an EMBL/GenBank/DDBJ whole genome shotgun (WGS) entry which is preliminary data.</text>
</comment>
<comment type="pathway">
    <text evidence="9">Bacterial outer membrane biogenesis; lipopolysaccharide biosynthesis.</text>
</comment>
<dbReference type="PANTHER" id="PTHR30606:SF9">
    <property type="entry name" value="LIPID A BIOSYNTHESIS LAUROYLTRANSFERASE"/>
    <property type="match status" value="1"/>
</dbReference>
<organism evidence="10 11">
    <name type="scientific">Thorsellia kenyensis</name>
    <dbReference type="NCBI Taxonomy" id="1549888"/>
    <lineage>
        <taxon>Bacteria</taxon>
        <taxon>Pseudomonadati</taxon>
        <taxon>Pseudomonadota</taxon>
        <taxon>Gammaproteobacteria</taxon>
        <taxon>Enterobacterales</taxon>
        <taxon>Thorselliaceae</taxon>
        <taxon>Thorsellia</taxon>
    </lineage>
</organism>
<evidence type="ECO:0000256" key="1">
    <source>
        <dbReference type="ARBA" id="ARBA00022475"/>
    </source>
</evidence>
<evidence type="ECO:0000256" key="6">
    <source>
        <dbReference type="ARBA" id="ARBA00022989"/>
    </source>
</evidence>
<dbReference type="CDD" id="cd07984">
    <property type="entry name" value="LPLAT_LABLAT-like"/>
    <property type="match status" value="1"/>
</dbReference>
<dbReference type="EC" id="2.3.1.241" evidence="9"/>
<dbReference type="GO" id="GO:0016746">
    <property type="term" value="F:acyltransferase activity"/>
    <property type="evidence" value="ECO:0007669"/>
    <property type="project" value="UniProtKB-KW"/>
</dbReference>
<dbReference type="NCBIfam" id="NF005340">
    <property type="entry name" value="PRK06860.1"/>
    <property type="match status" value="1"/>
</dbReference>
<name>A0ABV6C8R4_9GAMM</name>
<keyword evidence="3 9" id="KW-0808">Transferase</keyword>
<dbReference type="RefSeq" id="WP_385875490.1">
    <property type="nucleotide sequence ID" value="NZ_JBHLXE010000013.1"/>
</dbReference>
<evidence type="ECO:0000313" key="10">
    <source>
        <dbReference type="EMBL" id="MFC0178651.1"/>
    </source>
</evidence>
<dbReference type="Pfam" id="PF03279">
    <property type="entry name" value="Lip_A_acyltrans"/>
    <property type="match status" value="1"/>
</dbReference>
<dbReference type="InterPro" id="IPR011920">
    <property type="entry name" value="Lipid_A_LpxL_LpxP"/>
</dbReference>
<accession>A0ABV6C8R4</accession>
<keyword evidence="6 9" id="KW-1133">Transmembrane helix</keyword>
<protein>
    <recommendedName>
        <fullName evidence="9">Lipid A biosynthesis acyltransferase</fullName>
        <ecNumber evidence="9">2.3.1.241</ecNumber>
    </recommendedName>
    <alternativeName>
        <fullName evidence="9">Kdo(2)-lipid IV(A) acyltransferase</fullName>
    </alternativeName>
</protein>
<evidence type="ECO:0000313" key="11">
    <source>
        <dbReference type="Proteomes" id="UP001589758"/>
    </source>
</evidence>
<comment type="function">
    <text evidence="9">Catalyzes the transfer of an acyl chain from an acyl-[acyl-carrier-protein] (ACP) to a Kdo(2)-lipid IV(A) to form a Kdo(2)-(acyl)-lipid IV(A).</text>
</comment>
<evidence type="ECO:0000256" key="3">
    <source>
        <dbReference type="ARBA" id="ARBA00022679"/>
    </source>
</evidence>
<gene>
    <name evidence="9 10" type="primary">lpxL</name>
    <name evidence="10" type="ORF">ACFFIT_00795</name>
</gene>
<feature type="transmembrane region" description="Helical" evidence="9">
    <location>
        <begin position="32"/>
        <end position="52"/>
    </location>
</feature>
<evidence type="ECO:0000256" key="4">
    <source>
        <dbReference type="ARBA" id="ARBA00022692"/>
    </source>
</evidence>
<sequence length="329" mass="38506">MSQNTHKSNESSKYAQDVYPKLKLSFFHPKYWGLWLMISFWYLLLLLPYPILYRIGKALGRFLFRLRKKIKTIDRRLKIAERNLVLCFPDWDEKKRGELILANCESVGLAVIETGMAWFWPDWRINKWCKVTGIEHIKNILNKPQGVLFVGIHFLNLELGGRIIGLQTPGIGIYRPNDNPVWNWLQIKGRMRSNKFMIDRKDLKQMIRSLDEAEIIWYGPDHDYGKRNSIFVPFFKVPKAATTVGTYILLKKSGAAVIPFTPKRLANAKGYEVIVSPPVIDYPLDDEYIAATKMNQLVEEQILLAPDQYMWLHRRFKTRPEGEANLYDE</sequence>
<feature type="short sequence motif" description="HXXXXD motif" evidence="9">
    <location>
        <begin position="153"/>
        <end position="158"/>
    </location>
</feature>
<dbReference type="HAMAP" id="MF_01942">
    <property type="entry name" value="Lipid_A_LpxL_LpxP"/>
    <property type="match status" value="1"/>
</dbReference>
<keyword evidence="5 9" id="KW-0448">Lipopolysaccharide biosynthesis</keyword>
<comment type="similarity">
    <text evidence="9">Belongs to the LpxL/LpxM/LpxP family.</text>
</comment>
<dbReference type="Proteomes" id="UP001589758">
    <property type="component" value="Unassembled WGS sequence"/>
</dbReference>
<keyword evidence="2 9" id="KW-0997">Cell inner membrane</keyword>
<keyword evidence="1 9" id="KW-1003">Cell membrane</keyword>
<comment type="subcellular location">
    <subcellularLocation>
        <location evidence="9">Cell inner membrane</location>
        <topology evidence="9">Single-pass membrane protein</topology>
    </subcellularLocation>
</comment>
<evidence type="ECO:0000256" key="7">
    <source>
        <dbReference type="ARBA" id="ARBA00023136"/>
    </source>
</evidence>
<evidence type="ECO:0000256" key="8">
    <source>
        <dbReference type="ARBA" id="ARBA00023315"/>
    </source>
</evidence>
<keyword evidence="11" id="KW-1185">Reference proteome</keyword>
<evidence type="ECO:0000256" key="5">
    <source>
        <dbReference type="ARBA" id="ARBA00022985"/>
    </source>
</evidence>
<dbReference type="PANTHER" id="PTHR30606">
    <property type="entry name" value="LIPID A BIOSYNTHESIS LAUROYL ACYLTRANSFERASE"/>
    <property type="match status" value="1"/>
</dbReference>
<evidence type="ECO:0000256" key="9">
    <source>
        <dbReference type="HAMAP-Rule" id="MF_01942"/>
    </source>
</evidence>
<dbReference type="InterPro" id="IPR004960">
    <property type="entry name" value="LipA_acyltrans"/>
</dbReference>
<dbReference type="NCBIfam" id="TIGR02207">
    <property type="entry name" value="lipid_A_htrB"/>
    <property type="match status" value="1"/>
</dbReference>
<keyword evidence="7 9" id="KW-0472">Membrane</keyword>
<evidence type="ECO:0000256" key="2">
    <source>
        <dbReference type="ARBA" id="ARBA00022519"/>
    </source>
</evidence>
<keyword evidence="4 9" id="KW-0812">Transmembrane</keyword>
<keyword evidence="8 9" id="KW-0012">Acyltransferase</keyword>